<dbReference type="EMBL" id="MIKF01000301">
    <property type="protein sequence ID" value="RTE72634.1"/>
    <property type="molecule type" value="Genomic_DNA"/>
</dbReference>
<feature type="region of interest" description="Disordered" evidence="1">
    <location>
        <begin position="75"/>
        <end position="94"/>
    </location>
</feature>
<proteinExistence type="predicted"/>
<accession>A0A430LAA1</accession>
<gene>
    <name evidence="2" type="ORF">BHE90_012946</name>
</gene>
<dbReference type="Proteomes" id="UP000287124">
    <property type="component" value="Unassembled WGS sequence"/>
</dbReference>
<name>A0A430LAA1_9HYPO</name>
<feature type="region of interest" description="Disordered" evidence="1">
    <location>
        <begin position="25"/>
        <end position="64"/>
    </location>
</feature>
<protein>
    <submittedName>
        <fullName evidence="2">Uncharacterized protein</fullName>
    </submittedName>
</protein>
<dbReference type="AlphaFoldDB" id="A0A430LAA1"/>
<sequence length="94" mass="10734">MSFATHRRYAPPFRQVQYPIRKVAAVPRTTSTSADDELEREDMLSTQQPTGDEGRTPEPPWTTEEELLDEFLVGHGQEKAYQDGYRDGMGDKSE</sequence>
<reference evidence="2 3" key="1">
    <citation type="submission" date="2017-06" db="EMBL/GenBank/DDBJ databases">
        <title>Comparative genomic analysis of Ambrosia Fusariam Clade fungi.</title>
        <authorList>
            <person name="Stajich J.E."/>
            <person name="Carrillo J."/>
            <person name="Kijimoto T."/>
            <person name="Eskalen A."/>
            <person name="O'Donnell K."/>
            <person name="Kasson M."/>
        </authorList>
    </citation>
    <scope>NUCLEOTIDE SEQUENCE [LARGE SCALE GENOMIC DNA]</scope>
    <source>
        <strain evidence="2 3">UCR1854</strain>
    </source>
</reference>
<comment type="caution">
    <text evidence="2">The sequence shown here is derived from an EMBL/GenBank/DDBJ whole genome shotgun (WGS) entry which is preliminary data.</text>
</comment>
<feature type="compositionally biased region" description="Basic and acidic residues" evidence="1">
    <location>
        <begin position="76"/>
        <end position="94"/>
    </location>
</feature>
<keyword evidence="3" id="KW-1185">Reference proteome</keyword>
<evidence type="ECO:0000256" key="1">
    <source>
        <dbReference type="SAM" id="MobiDB-lite"/>
    </source>
</evidence>
<organism evidence="2 3">
    <name type="scientific">Fusarium euwallaceae</name>
    <dbReference type="NCBI Taxonomy" id="1147111"/>
    <lineage>
        <taxon>Eukaryota</taxon>
        <taxon>Fungi</taxon>
        <taxon>Dikarya</taxon>
        <taxon>Ascomycota</taxon>
        <taxon>Pezizomycotina</taxon>
        <taxon>Sordariomycetes</taxon>
        <taxon>Hypocreomycetidae</taxon>
        <taxon>Hypocreales</taxon>
        <taxon>Nectriaceae</taxon>
        <taxon>Fusarium</taxon>
        <taxon>Fusarium solani species complex</taxon>
    </lineage>
</organism>
<evidence type="ECO:0000313" key="2">
    <source>
        <dbReference type="EMBL" id="RTE72634.1"/>
    </source>
</evidence>
<evidence type="ECO:0000313" key="3">
    <source>
        <dbReference type="Proteomes" id="UP000287124"/>
    </source>
</evidence>